<protein>
    <submittedName>
        <fullName evidence="1">Uncharacterized protein</fullName>
    </submittedName>
</protein>
<proteinExistence type="predicted"/>
<accession>A0A8S5RU86</accession>
<name>A0A8S5RU86_9CAUD</name>
<sequence length="399" mass="44663">MLFNLNDTKLRIVVCDYYRRQGNSNNGYCYNNISNTCLADMIVVYDVNGSKKHIGDDCYYTSPFCAEKVFGMYLGDSDSIETIISSKTLTSLAGVKRVYFDPKSKYPRFKLSEATTIKRSLTAAKADVCILPKVEYSVYTPKYSSGGAPRDKNIKLYYSPSEDTYYLIDHKPGACYQSSSTKDLNNFINKAINTSSSDPLEQFASAVMAEGIIPADCTLFYSGKCCFFTDNSEYEQVNNILNNYMKVIYDTELDKFVSNNLSNLTEDDLKSLSGMLGSQDPTVVGMGIKLLSGYNIPDSACSVGILLMSNWNTITSNSAFKSVGFQQILNTLGISEREVYSGITDNIINKLYKSSTNDADKEKARKIVIDKLKKSFEKKWAEHKSQLDAIPMNFDFTLE</sequence>
<evidence type="ECO:0000313" key="1">
    <source>
        <dbReference type="EMBL" id="DAE92716.1"/>
    </source>
</evidence>
<reference evidence="1" key="1">
    <citation type="journal article" date="2021" name="Proc. Natl. Acad. Sci. U.S.A.">
        <title>A Catalog of Tens of Thousands of Viruses from Human Metagenomes Reveals Hidden Associations with Chronic Diseases.</title>
        <authorList>
            <person name="Tisza M.J."/>
            <person name="Buck C.B."/>
        </authorList>
    </citation>
    <scope>NUCLEOTIDE SEQUENCE</scope>
    <source>
        <strain evidence="1">Ctw1L9</strain>
    </source>
</reference>
<dbReference type="EMBL" id="BK059154">
    <property type="protein sequence ID" value="DAE92716.1"/>
    <property type="molecule type" value="Genomic_DNA"/>
</dbReference>
<organism evidence="1">
    <name type="scientific">Siphoviridae sp. gcode 4</name>
    <dbReference type="NCBI Taxonomy" id="2838368"/>
    <lineage>
        <taxon>Viruses</taxon>
        <taxon>Duplodnaviria</taxon>
        <taxon>Heunggongvirae</taxon>
        <taxon>Uroviricota</taxon>
        <taxon>Caudoviricetes</taxon>
    </lineage>
</organism>